<dbReference type="AlphaFoldDB" id="K5UW76"/>
<dbReference type="GeneID" id="18917010"/>
<feature type="chain" id="PRO_5003884278" description="Glycopeptide" evidence="1">
    <location>
        <begin position="25"/>
        <end position="130"/>
    </location>
</feature>
<reference evidence="2 3" key="1">
    <citation type="journal article" date="2012" name="BMC Genomics">
        <title>Comparative genomics of the white-rot fungi, Phanerochaete carnosa and P. chrysosporium, to elucidate the genetic basis of the distinct wood types they colonize.</title>
        <authorList>
            <person name="Suzuki H."/>
            <person name="MacDonald J."/>
            <person name="Syed K."/>
            <person name="Salamov A."/>
            <person name="Hori C."/>
            <person name="Aerts A."/>
            <person name="Henrissat B."/>
            <person name="Wiebenga A."/>
            <person name="vanKuyk P.A."/>
            <person name="Barry K."/>
            <person name="Lindquist E."/>
            <person name="LaButti K."/>
            <person name="Lapidus A."/>
            <person name="Lucas S."/>
            <person name="Coutinho P."/>
            <person name="Gong Y."/>
            <person name="Samejima M."/>
            <person name="Mahadevan R."/>
            <person name="Abou-Zaid M."/>
            <person name="de Vries R.P."/>
            <person name="Igarashi K."/>
            <person name="Yadav J.S."/>
            <person name="Grigoriev I.V."/>
            <person name="Master E.R."/>
        </authorList>
    </citation>
    <scope>NUCLEOTIDE SEQUENCE [LARGE SCALE GENOMIC DNA]</scope>
    <source>
        <strain evidence="2 3">HHB-10118-sp</strain>
    </source>
</reference>
<evidence type="ECO:0008006" key="4">
    <source>
        <dbReference type="Google" id="ProtNLM"/>
    </source>
</evidence>
<dbReference type="RefSeq" id="XP_007396984.1">
    <property type="nucleotide sequence ID" value="XM_007396922.1"/>
</dbReference>
<sequence length="130" mass="13374">MAPTLAKVFLGLATVLSLSSAVTAESHTIAFDNQCGMGTPTLILNGQIVSTGEPYTQTSTISGIAYLQTGNCGFNGENCTLMEMTLNDPTCPGCGSSTDISLIPPHAFNVEASFSYYNGCNGQGTTCSSA</sequence>
<gene>
    <name evidence="2" type="ORF">PHACADRAFT_258034</name>
</gene>
<keyword evidence="3" id="KW-1185">Reference proteome</keyword>
<keyword evidence="1" id="KW-0732">Signal</keyword>
<dbReference type="Proteomes" id="UP000008370">
    <property type="component" value="Unassembled WGS sequence"/>
</dbReference>
<dbReference type="OrthoDB" id="3342934at2759"/>
<dbReference type="KEGG" id="pco:PHACADRAFT_258034"/>
<feature type="signal peptide" evidence="1">
    <location>
        <begin position="1"/>
        <end position="24"/>
    </location>
</feature>
<protein>
    <recommendedName>
        <fullName evidence="4">Glycopeptide</fullName>
    </recommendedName>
</protein>
<evidence type="ECO:0000256" key="1">
    <source>
        <dbReference type="SAM" id="SignalP"/>
    </source>
</evidence>
<dbReference type="InParanoid" id="K5UW76"/>
<proteinExistence type="predicted"/>
<evidence type="ECO:0000313" key="2">
    <source>
        <dbReference type="EMBL" id="EKM54286.1"/>
    </source>
</evidence>
<organism evidence="2 3">
    <name type="scientific">Phanerochaete carnosa (strain HHB-10118-sp)</name>
    <name type="common">White-rot fungus</name>
    <name type="synonym">Peniophora carnosa</name>
    <dbReference type="NCBI Taxonomy" id="650164"/>
    <lineage>
        <taxon>Eukaryota</taxon>
        <taxon>Fungi</taxon>
        <taxon>Dikarya</taxon>
        <taxon>Basidiomycota</taxon>
        <taxon>Agaricomycotina</taxon>
        <taxon>Agaricomycetes</taxon>
        <taxon>Polyporales</taxon>
        <taxon>Phanerochaetaceae</taxon>
        <taxon>Phanerochaete</taxon>
    </lineage>
</organism>
<name>K5UW76_PHACS</name>
<dbReference type="HOGENOM" id="CLU_118873_0_0_1"/>
<feature type="non-terminal residue" evidence="2">
    <location>
        <position position="1"/>
    </location>
</feature>
<accession>K5UW76</accession>
<dbReference type="EMBL" id="JH930473">
    <property type="protein sequence ID" value="EKM54286.1"/>
    <property type="molecule type" value="Genomic_DNA"/>
</dbReference>
<evidence type="ECO:0000313" key="3">
    <source>
        <dbReference type="Proteomes" id="UP000008370"/>
    </source>
</evidence>